<name>A0A3E5BRB5_9BACE</name>
<protein>
    <submittedName>
        <fullName evidence="1">Uncharacterized protein</fullName>
    </submittedName>
</protein>
<organism evidence="1 2">
    <name type="scientific">Bacteroides oleiciplenus</name>
    <dbReference type="NCBI Taxonomy" id="626931"/>
    <lineage>
        <taxon>Bacteria</taxon>
        <taxon>Pseudomonadati</taxon>
        <taxon>Bacteroidota</taxon>
        <taxon>Bacteroidia</taxon>
        <taxon>Bacteroidales</taxon>
        <taxon>Bacteroidaceae</taxon>
        <taxon>Bacteroides</taxon>
    </lineage>
</organism>
<accession>A0A3E5BRB5</accession>
<gene>
    <name evidence="1" type="ORF">DXB65_00485</name>
</gene>
<evidence type="ECO:0000313" key="2">
    <source>
        <dbReference type="Proteomes" id="UP000260983"/>
    </source>
</evidence>
<reference evidence="1 2" key="1">
    <citation type="submission" date="2018-08" db="EMBL/GenBank/DDBJ databases">
        <title>A genome reference for cultivated species of the human gut microbiota.</title>
        <authorList>
            <person name="Zou Y."/>
            <person name="Xue W."/>
            <person name="Luo G."/>
        </authorList>
    </citation>
    <scope>NUCLEOTIDE SEQUENCE [LARGE SCALE GENOMIC DNA]</scope>
    <source>
        <strain evidence="1 2">OM05-15BH</strain>
    </source>
</reference>
<dbReference type="AlphaFoldDB" id="A0A3E5BRB5"/>
<proteinExistence type="predicted"/>
<sequence>MDNSKLISTLMGELKSSSVVRSLIPMGYVAGLPILSIKNDNLCATIPFLRYKITGETDKTLVFPIRYLIEYSLPHKQVVQFKDLSCDQAFAKVDFAKACGLFRHDAVKNLNREQYANLKSSTLRDYDKVVQFLIDDSDYSLNDEKLMIQHLSTILEPSLLPMYRFINSEFYNKYLNGVNHEQD</sequence>
<dbReference type="Proteomes" id="UP000260983">
    <property type="component" value="Unassembled WGS sequence"/>
</dbReference>
<dbReference type="RefSeq" id="WP_009130541.1">
    <property type="nucleotide sequence ID" value="NZ_CABKRN010000003.1"/>
</dbReference>
<comment type="caution">
    <text evidence="1">The sequence shown here is derived from an EMBL/GenBank/DDBJ whole genome shotgun (WGS) entry which is preliminary data.</text>
</comment>
<evidence type="ECO:0000313" key="1">
    <source>
        <dbReference type="EMBL" id="RGN40162.1"/>
    </source>
</evidence>
<dbReference type="EMBL" id="QSUL01000001">
    <property type="protein sequence ID" value="RGN40162.1"/>
    <property type="molecule type" value="Genomic_DNA"/>
</dbReference>